<gene>
    <name evidence="1" type="ORF">BO82DRAFT_31615</name>
</gene>
<evidence type="ECO:0000313" key="2">
    <source>
        <dbReference type="Proteomes" id="UP000248340"/>
    </source>
</evidence>
<proteinExistence type="predicted"/>
<dbReference type="Proteomes" id="UP000248340">
    <property type="component" value="Unassembled WGS sequence"/>
</dbReference>
<name>A0A319CEF1_9EURO</name>
<dbReference type="VEuPathDB" id="FungiDB:BO82DRAFT_31615"/>
<dbReference type="RefSeq" id="XP_025494255.1">
    <property type="nucleotide sequence ID" value="XM_025632569.1"/>
</dbReference>
<evidence type="ECO:0000313" key="1">
    <source>
        <dbReference type="EMBL" id="PYH84055.1"/>
    </source>
</evidence>
<reference evidence="1 2" key="1">
    <citation type="submission" date="2016-12" db="EMBL/GenBank/DDBJ databases">
        <title>The genomes of Aspergillus section Nigri reveals drivers in fungal speciation.</title>
        <authorList>
            <consortium name="DOE Joint Genome Institute"/>
            <person name="Vesth T.C."/>
            <person name="Nybo J."/>
            <person name="Theobald S."/>
            <person name="Brandl J."/>
            <person name="Frisvad J.C."/>
            <person name="Nielsen K.F."/>
            <person name="Lyhne E.K."/>
            <person name="Kogle M.E."/>
            <person name="Kuo A."/>
            <person name="Riley R."/>
            <person name="Clum A."/>
            <person name="Nolan M."/>
            <person name="Lipzen A."/>
            <person name="Salamov A."/>
            <person name="Henrissat B."/>
            <person name="Wiebenga A."/>
            <person name="De Vries R.P."/>
            <person name="Grigoriev I.V."/>
            <person name="Mortensen U.H."/>
            <person name="Andersen M.R."/>
            <person name="Baker S.E."/>
        </authorList>
    </citation>
    <scope>NUCLEOTIDE SEQUENCE [LARGE SCALE GENOMIC DNA]</scope>
    <source>
        <strain evidence="1 2">CBS 121591</strain>
    </source>
</reference>
<protein>
    <submittedName>
        <fullName evidence="1">Uncharacterized protein</fullName>
    </submittedName>
</protein>
<dbReference type="AlphaFoldDB" id="A0A319CEF1"/>
<dbReference type="EMBL" id="KZ821686">
    <property type="protein sequence ID" value="PYH84055.1"/>
    <property type="molecule type" value="Genomic_DNA"/>
</dbReference>
<keyword evidence="2" id="KW-1185">Reference proteome</keyword>
<accession>A0A319CEF1</accession>
<organism evidence="1 2">
    <name type="scientific">Aspergillus uvarum CBS 121591</name>
    <dbReference type="NCBI Taxonomy" id="1448315"/>
    <lineage>
        <taxon>Eukaryota</taxon>
        <taxon>Fungi</taxon>
        <taxon>Dikarya</taxon>
        <taxon>Ascomycota</taxon>
        <taxon>Pezizomycotina</taxon>
        <taxon>Eurotiomycetes</taxon>
        <taxon>Eurotiomycetidae</taxon>
        <taxon>Eurotiales</taxon>
        <taxon>Aspergillaceae</taxon>
        <taxon>Aspergillus</taxon>
        <taxon>Aspergillus subgen. Circumdati</taxon>
    </lineage>
</organism>
<sequence>MVFIFQQHQHQQEEGSKLMDRHLGRDVSLLQPGSKTTQRTSLSSQHPVFQGIPERLIAAAAQAFHHSSSSSSFHCYLLASICAKPSSIEICHDIPLQVTPSSCFSLVAIGGAHACASWCLLCIKLAVTCTCAIYSTEYLPTYQPTNLPTYLLPSSATSCLILLESME</sequence>
<dbReference type="GeneID" id="37135310"/>